<evidence type="ECO:0000313" key="15">
    <source>
        <dbReference type="Proteomes" id="UP000468766"/>
    </source>
</evidence>
<feature type="transmembrane region" description="Helical" evidence="12">
    <location>
        <begin position="192"/>
        <end position="215"/>
    </location>
</feature>
<comment type="cofactor">
    <cofactor evidence="12">
        <name>Zn(2+)</name>
        <dbReference type="ChEBI" id="CHEBI:29105"/>
    </cofactor>
    <text evidence="12">Binds 1 zinc ion per subunit.</text>
</comment>
<evidence type="ECO:0000256" key="5">
    <source>
        <dbReference type="ARBA" id="ARBA00022692"/>
    </source>
</evidence>
<dbReference type="NCBIfam" id="NF003425">
    <property type="entry name" value="PRK04897.1"/>
    <property type="match status" value="1"/>
</dbReference>
<feature type="transmembrane region" description="Helical" evidence="12">
    <location>
        <begin position="15"/>
        <end position="34"/>
    </location>
</feature>
<proteinExistence type="inferred from homology"/>
<dbReference type="CDD" id="cd07340">
    <property type="entry name" value="M48B_Htpx_like"/>
    <property type="match status" value="1"/>
</dbReference>
<keyword evidence="6 12" id="KW-0479">Metal-binding</keyword>
<comment type="subcellular location">
    <subcellularLocation>
        <location evidence="1 12">Cell membrane</location>
        <topology evidence="1 12">Multi-pass membrane protein</topology>
    </subcellularLocation>
</comment>
<feature type="binding site" evidence="12">
    <location>
        <position position="145"/>
    </location>
    <ligand>
        <name>Zn(2+)</name>
        <dbReference type="ChEBI" id="CHEBI:29105"/>
        <note>catalytic</note>
    </ligand>
</feature>
<sequence>MLLYQQIEKNKRKSVLIVIFFILFILFLGSFLTYALEGDWLTGAIISSVVALIYVAIVLSQSNRIVMSMNRAQEIKSKSDHPFLWNTVEGLSLAGRIPMPKVFLIHDPSPNAFAAGLNPENASVAVTTGLMDRLNREEIEAVIAHEIAHVKNYDVRLATIAVALVSAISLISHFGSRLLFYGRRGRGNQQAAFLLIAFVLLLVAPFVALFIQLALSRNREYLADADGAALCRNPGALASALKKITSNPNPVEVASDATASLYIADPLKKKVSSWFSTHPPPDQRVERLLRM</sequence>
<keyword evidence="15" id="KW-1185">Reference proteome</keyword>
<keyword evidence="11 12" id="KW-0472">Membrane</keyword>
<dbReference type="GO" id="GO:0004222">
    <property type="term" value="F:metalloendopeptidase activity"/>
    <property type="evidence" value="ECO:0007669"/>
    <property type="project" value="UniProtKB-UniRule"/>
</dbReference>
<gene>
    <name evidence="12 14" type="primary">htpX</name>
    <name evidence="14" type="ORF">F9B85_01140</name>
</gene>
<evidence type="ECO:0000256" key="11">
    <source>
        <dbReference type="ARBA" id="ARBA00023136"/>
    </source>
</evidence>
<dbReference type="GO" id="GO:0008270">
    <property type="term" value="F:zinc ion binding"/>
    <property type="evidence" value="ECO:0007669"/>
    <property type="project" value="UniProtKB-UniRule"/>
</dbReference>
<evidence type="ECO:0000256" key="9">
    <source>
        <dbReference type="ARBA" id="ARBA00022989"/>
    </source>
</evidence>
<feature type="transmembrane region" description="Helical" evidence="12">
    <location>
        <begin position="157"/>
        <end position="180"/>
    </location>
</feature>
<dbReference type="AlphaFoldDB" id="A0A6I0F067"/>
<evidence type="ECO:0000256" key="2">
    <source>
        <dbReference type="ARBA" id="ARBA00009779"/>
    </source>
</evidence>
<dbReference type="GO" id="GO:0006508">
    <property type="term" value="P:proteolysis"/>
    <property type="evidence" value="ECO:0007669"/>
    <property type="project" value="UniProtKB-KW"/>
</dbReference>
<comment type="caution">
    <text evidence="14">The sequence shown here is derived from an EMBL/GenBank/DDBJ whole genome shotgun (WGS) entry which is preliminary data.</text>
</comment>
<dbReference type="OrthoDB" id="15218at2"/>
<dbReference type="GO" id="GO:0005886">
    <property type="term" value="C:plasma membrane"/>
    <property type="evidence" value="ECO:0007669"/>
    <property type="project" value="UniProtKB-SubCell"/>
</dbReference>
<dbReference type="EMBL" id="WBXO01000001">
    <property type="protein sequence ID" value="KAB2954326.1"/>
    <property type="molecule type" value="Genomic_DNA"/>
</dbReference>
<evidence type="ECO:0000256" key="3">
    <source>
        <dbReference type="ARBA" id="ARBA00022475"/>
    </source>
</evidence>
<evidence type="ECO:0000256" key="1">
    <source>
        <dbReference type="ARBA" id="ARBA00004651"/>
    </source>
</evidence>
<dbReference type="RefSeq" id="WP_151617772.1">
    <property type="nucleotide sequence ID" value="NZ_WBXO01000001.1"/>
</dbReference>
<dbReference type="HAMAP" id="MF_00188">
    <property type="entry name" value="Pept_M48_protease_HtpX"/>
    <property type="match status" value="1"/>
</dbReference>
<evidence type="ECO:0000256" key="4">
    <source>
        <dbReference type="ARBA" id="ARBA00022670"/>
    </source>
</evidence>
<keyword evidence="7 12" id="KW-0378">Hydrolase</keyword>
<feature type="active site" evidence="12">
    <location>
        <position position="146"/>
    </location>
</feature>
<name>A0A6I0F067_9FIRM</name>
<feature type="transmembrane region" description="Helical" evidence="12">
    <location>
        <begin position="40"/>
        <end position="59"/>
    </location>
</feature>
<dbReference type="PANTHER" id="PTHR43221:SF1">
    <property type="entry name" value="PROTEASE HTPX"/>
    <property type="match status" value="1"/>
</dbReference>
<dbReference type="Pfam" id="PF01435">
    <property type="entry name" value="Peptidase_M48"/>
    <property type="match status" value="1"/>
</dbReference>
<keyword evidence="10 12" id="KW-0482">Metalloprotease</keyword>
<evidence type="ECO:0000256" key="8">
    <source>
        <dbReference type="ARBA" id="ARBA00022833"/>
    </source>
</evidence>
<keyword evidence="8 12" id="KW-0862">Zinc</keyword>
<feature type="binding site" evidence="12">
    <location>
        <position position="149"/>
    </location>
    <ligand>
        <name>Zn(2+)</name>
        <dbReference type="ChEBI" id="CHEBI:29105"/>
        <note>catalytic</note>
    </ligand>
</feature>
<keyword evidence="9 12" id="KW-1133">Transmembrane helix</keyword>
<dbReference type="EC" id="3.4.24.-" evidence="12"/>
<feature type="binding site" evidence="12">
    <location>
        <position position="220"/>
    </location>
    <ligand>
        <name>Zn(2+)</name>
        <dbReference type="ChEBI" id="CHEBI:29105"/>
        <note>catalytic</note>
    </ligand>
</feature>
<organism evidence="14 15">
    <name type="scientific">Heliorestis acidaminivorans</name>
    <dbReference type="NCBI Taxonomy" id="553427"/>
    <lineage>
        <taxon>Bacteria</taxon>
        <taxon>Bacillati</taxon>
        <taxon>Bacillota</taxon>
        <taxon>Clostridia</taxon>
        <taxon>Eubacteriales</taxon>
        <taxon>Heliobacteriaceae</taxon>
        <taxon>Heliorestis</taxon>
    </lineage>
</organism>
<feature type="domain" description="Peptidase M48" evidence="13">
    <location>
        <begin position="88"/>
        <end position="289"/>
    </location>
</feature>
<dbReference type="Gene3D" id="3.30.2010.10">
    <property type="entry name" value="Metalloproteases ('zincins'), catalytic domain"/>
    <property type="match status" value="1"/>
</dbReference>
<keyword evidence="5 12" id="KW-0812">Transmembrane</keyword>
<accession>A0A6I0F067</accession>
<comment type="similarity">
    <text evidence="2 12">Belongs to the peptidase M48B family.</text>
</comment>
<dbReference type="Proteomes" id="UP000468766">
    <property type="component" value="Unassembled WGS sequence"/>
</dbReference>
<evidence type="ECO:0000256" key="10">
    <source>
        <dbReference type="ARBA" id="ARBA00023049"/>
    </source>
</evidence>
<dbReference type="InterPro" id="IPR022919">
    <property type="entry name" value="Pept_M48_protease_HtpX"/>
</dbReference>
<reference evidence="14 15" key="1">
    <citation type="submission" date="2019-10" db="EMBL/GenBank/DDBJ databases">
        <title>Whole-genome sequence of the extremophile Heliorestis acidaminivorans DSM 24790.</title>
        <authorList>
            <person name="Kyndt J.A."/>
            <person name="Meyer T.E."/>
        </authorList>
    </citation>
    <scope>NUCLEOTIDE SEQUENCE [LARGE SCALE GENOMIC DNA]</scope>
    <source>
        <strain evidence="14 15">DSM 24790</strain>
    </source>
</reference>
<protein>
    <recommendedName>
        <fullName evidence="12">Protease HtpX homolog</fullName>
        <ecNumber evidence="12">3.4.24.-</ecNumber>
    </recommendedName>
</protein>
<keyword evidence="4 12" id="KW-0645">Protease</keyword>
<evidence type="ECO:0000259" key="13">
    <source>
        <dbReference type="Pfam" id="PF01435"/>
    </source>
</evidence>
<dbReference type="InterPro" id="IPR050083">
    <property type="entry name" value="HtpX_protease"/>
</dbReference>
<evidence type="ECO:0000313" key="14">
    <source>
        <dbReference type="EMBL" id="KAB2954326.1"/>
    </source>
</evidence>
<evidence type="ECO:0000256" key="12">
    <source>
        <dbReference type="HAMAP-Rule" id="MF_00188"/>
    </source>
</evidence>
<dbReference type="PANTHER" id="PTHR43221">
    <property type="entry name" value="PROTEASE HTPX"/>
    <property type="match status" value="1"/>
</dbReference>
<evidence type="ECO:0000256" key="7">
    <source>
        <dbReference type="ARBA" id="ARBA00022801"/>
    </source>
</evidence>
<evidence type="ECO:0000256" key="6">
    <source>
        <dbReference type="ARBA" id="ARBA00022723"/>
    </source>
</evidence>
<keyword evidence="3 12" id="KW-1003">Cell membrane</keyword>
<dbReference type="InterPro" id="IPR001915">
    <property type="entry name" value="Peptidase_M48"/>
</dbReference>